<proteinExistence type="predicted"/>
<dbReference type="Proteomes" id="UP000692954">
    <property type="component" value="Unassembled WGS sequence"/>
</dbReference>
<dbReference type="Pfam" id="PF00805">
    <property type="entry name" value="Pentapeptide"/>
    <property type="match status" value="1"/>
</dbReference>
<dbReference type="AlphaFoldDB" id="A0A8S1RVG5"/>
<organism evidence="1 2">
    <name type="scientific">Paramecium sonneborni</name>
    <dbReference type="NCBI Taxonomy" id="65129"/>
    <lineage>
        <taxon>Eukaryota</taxon>
        <taxon>Sar</taxon>
        <taxon>Alveolata</taxon>
        <taxon>Ciliophora</taxon>
        <taxon>Intramacronucleata</taxon>
        <taxon>Oligohymenophorea</taxon>
        <taxon>Peniculida</taxon>
        <taxon>Parameciidae</taxon>
        <taxon>Paramecium</taxon>
    </lineage>
</organism>
<reference evidence="1" key="1">
    <citation type="submission" date="2021-01" db="EMBL/GenBank/DDBJ databases">
        <authorList>
            <consortium name="Genoscope - CEA"/>
            <person name="William W."/>
        </authorList>
    </citation>
    <scope>NUCLEOTIDE SEQUENCE</scope>
</reference>
<accession>A0A8S1RVG5</accession>
<name>A0A8S1RVG5_9CILI</name>
<evidence type="ECO:0000313" key="1">
    <source>
        <dbReference type="EMBL" id="CAD8130474.1"/>
    </source>
</evidence>
<protein>
    <submittedName>
        <fullName evidence="1">Uncharacterized protein</fullName>
    </submittedName>
</protein>
<sequence length="118" mass="13639">MQCYSCSIELLKPKLNSISNIKDKLLQITQLSNINSQQKLIRTPSNTIYLLSSLQEIQSNINLRKVTLSDTKLNTLNFFNSNLNKTKFRNVSIQSCNFTCTKIKQAKWENIILTRNKL</sequence>
<comment type="caution">
    <text evidence="1">The sequence shown here is derived from an EMBL/GenBank/DDBJ whole genome shotgun (WGS) entry which is preliminary data.</text>
</comment>
<evidence type="ECO:0000313" key="2">
    <source>
        <dbReference type="Proteomes" id="UP000692954"/>
    </source>
</evidence>
<gene>
    <name evidence="1" type="ORF">PSON_ATCC_30995.1.T2930001</name>
</gene>
<dbReference type="EMBL" id="CAJJDN010000293">
    <property type="protein sequence ID" value="CAD8130474.1"/>
    <property type="molecule type" value="Genomic_DNA"/>
</dbReference>
<keyword evidence="2" id="KW-1185">Reference proteome</keyword>
<dbReference type="InterPro" id="IPR001646">
    <property type="entry name" value="5peptide_repeat"/>
</dbReference>